<gene>
    <name evidence="3" type="ORF">ABL78_1360</name>
</gene>
<keyword evidence="1" id="KW-0175">Coiled coil</keyword>
<evidence type="ECO:0000313" key="4">
    <source>
        <dbReference type="Proteomes" id="UP000038009"/>
    </source>
</evidence>
<feature type="region of interest" description="Disordered" evidence="2">
    <location>
        <begin position="1"/>
        <end position="33"/>
    </location>
</feature>
<proteinExistence type="predicted"/>
<dbReference type="Proteomes" id="UP000038009">
    <property type="component" value="Unassembled WGS sequence"/>
</dbReference>
<accession>A0A0N1IMC4</accession>
<comment type="caution">
    <text evidence="3">The sequence shown here is derived from an EMBL/GenBank/DDBJ whole genome shotgun (WGS) entry which is preliminary data.</text>
</comment>
<evidence type="ECO:0000256" key="1">
    <source>
        <dbReference type="SAM" id="Coils"/>
    </source>
</evidence>
<dbReference type="AlphaFoldDB" id="A0A0N1IMC4"/>
<protein>
    <recommendedName>
        <fullName evidence="5">Protein HGH1 homolog</fullName>
    </recommendedName>
</protein>
<evidence type="ECO:0000256" key="2">
    <source>
        <dbReference type="SAM" id="MobiDB-lite"/>
    </source>
</evidence>
<dbReference type="InterPro" id="IPR011989">
    <property type="entry name" value="ARM-like"/>
</dbReference>
<dbReference type="InterPro" id="IPR016024">
    <property type="entry name" value="ARM-type_fold"/>
</dbReference>
<dbReference type="VEuPathDB" id="TriTrypDB:Lsey_0022_0050"/>
<evidence type="ECO:0000313" key="3">
    <source>
        <dbReference type="EMBL" id="KPI89484.1"/>
    </source>
</evidence>
<dbReference type="OMA" id="RWILHIL"/>
<feature type="compositionally biased region" description="Low complexity" evidence="2">
    <location>
        <begin position="15"/>
        <end position="33"/>
    </location>
</feature>
<dbReference type="FunFam" id="1.25.10.10:FF:002070">
    <property type="entry name" value="Uncharacterized protein"/>
    <property type="match status" value="1"/>
</dbReference>
<dbReference type="OrthoDB" id="271945at2759"/>
<keyword evidence="4" id="KW-1185">Reference proteome</keyword>
<feature type="coiled-coil region" evidence="1">
    <location>
        <begin position="193"/>
        <end position="220"/>
    </location>
</feature>
<sequence length="436" mass="47791">MTSVPSTVASAPVEATAGAAGTSSSASPAVPLPSTETIHHFQEAFSFVSHEREDVRKMAIHGIAEQSKGNHDLWHFLASPQYGPRCIDALLQYLHAGGKNVLGDILTIFVNCSADGSCAEMLVQRKLVRKAMRLLDGMERSDQSETYVRGVQEMTLMLLNNLTASHVTAIDDLLQKDDEDLRGFYLGKLHTYHERFRAEEEEVRRKVEEAEEAKKEVSAAGRADAEGQREREEKIAVGAAAAAAHRDLNRWILHILLNLTRTLDGQEMLLEDEEWQVTLSDSLASPNPRHRYLAVQCYRNCACSPKPLYNLILKSDALVTAVHRLALKEPIADIQLSLAEFIASMLESEDGMARLESVNAKKALASAVAASKLATDGRNKSNSRVEVVEEDGVPVEAPAPSIVLGLQACELIERSVLPYLDDVVDAYLAPGSDELD</sequence>
<dbReference type="EMBL" id="LJSK01000022">
    <property type="protein sequence ID" value="KPI89484.1"/>
    <property type="molecule type" value="Genomic_DNA"/>
</dbReference>
<dbReference type="InterPro" id="IPR039717">
    <property type="entry name" value="Hgh1"/>
</dbReference>
<dbReference type="Gene3D" id="1.25.10.10">
    <property type="entry name" value="Leucine-rich Repeat Variant"/>
    <property type="match status" value="1"/>
</dbReference>
<reference evidence="3 4" key="1">
    <citation type="journal article" date="2015" name="PLoS Pathog.">
        <title>Leptomonas seymouri: Adaptations to the Dixenous Life Cycle Analyzed by Genome Sequencing, Transcriptome Profiling and Co-infection with Leishmania donovani.</title>
        <authorList>
            <person name="Kraeva N."/>
            <person name="Butenko A."/>
            <person name="Hlavacova J."/>
            <person name="Kostygov A."/>
            <person name="Myskova J."/>
            <person name="Grybchuk D."/>
            <person name="Lestinova T."/>
            <person name="Votypka J."/>
            <person name="Volf P."/>
            <person name="Opperdoes F."/>
            <person name="Flegontov P."/>
            <person name="Lukes J."/>
            <person name="Yurchenko V."/>
        </authorList>
    </citation>
    <scope>NUCLEOTIDE SEQUENCE [LARGE SCALE GENOMIC DNA]</scope>
    <source>
        <strain evidence="3 4">ATCC 30220</strain>
    </source>
</reference>
<dbReference type="PANTHER" id="PTHR13387:SF9">
    <property type="entry name" value="PROTEIN HGH1 HOMOLOG"/>
    <property type="match status" value="1"/>
</dbReference>
<name>A0A0N1IMC4_LEPSE</name>
<dbReference type="PANTHER" id="PTHR13387">
    <property type="entry name" value="PROTEIN HGH1 HOMOLOG"/>
    <property type="match status" value="1"/>
</dbReference>
<evidence type="ECO:0008006" key="5">
    <source>
        <dbReference type="Google" id="ProtNLM"/>
    </source>
</evidence>
<organism evidence="3 4">
    <name type="scientific">Leptomonas seymouri</name>
    <dbReference type="NCBI Taxonomy" id="5684"/>
    <lineage>
        <taxon>Eukaryota</taxon>
        <taxon>Discoba</taxon>
        <taxon>Euglenozoa</taxon>
        <taxon>Kinetoplastea</taxon>
        <taxon>Metakinetoplastina</taxon>
        <taxon>Trypanosomatida</taxon>
        <taxon>Trypanosomatidae</taxon>
        <taxon>Leishmaniinae</taxon>
        <taxon>Leptomonas</taxon>
    </lineage>
</organism>
<dbReference type="SUPFAM" id="SSF48371">
    <property type="entry name" value="ARM repeat"/>
    <property type="match status" value="1"/>
</dbReference>